<evidence type="ECO:0000313" key="6">
    <source>
        <dbReference type="EMBL" id="KAK1385541.1"/>
    </source>
</evidence>
<dbReference type="InterPro" id="IPR052421">
    <property type="entry name" value="PCW_Enzyme_Inhibitor"/>
</dbReference>
<dbReference type="InterPro" id="IPR006501">
    <property type="entry name" value="Pectinesterase_inhib_dom"/>
</dbReference>
<dbReference type="NCBIfam" id="TIGR01614">
    <property type="entry name" value="PME_inhib"/>
    <property type="match status" value="1"/>
</dbReference>
<evidence type="ECO:0000256" key="2">
    <source>
        <dbReference type="ARBA" id="ARBA00023157"/>
    </source>
</evidence>
<feature type="signal peptide" evidence="4">
    <location>
        <begin position="1"/>
        <end position="26"/>
    </location>
</feature>
<reference evidence="6" key="2">
    <citation type="submission" date="2023-05" db="EMBL/GenBank/DDBJ databases">
        <authorList>
            <person name="Schelkunov M.I."/>
        </authorList>
    </citation>
    <scope>NUCLEOTIDE SEQUENCE</scope>
    <source>
        <strain evidence="6">Hsosn_3</strain>
        <tissue evidence="6">Leaf</tissue>
    </source>
</reference>
<dbReference type="Proteomes" id="UP001237642">
    <property type="component" value="Unassembled WGS sequence"/>
</dbReference>
<dbReference type="PANTHER" id="PTHR36710:SF4">
    <property type="entry name" value="PLANT INVERTASE_PECTIN METHYLESTERASE INHIBITOR SUPERFAMILY PROTEIN"/>
    <property type="match status" value="1"/>
</dbReference>
<dbReference type="CDD" id="cd15797">
    <property type="entry name" value="PMEI"/>
    <property type="match status" value="1"/>
</dbReference>
<keyword evidence="2" id="KW-1015">Disulfide bond</keyword>
<dbReference type="InterPro" id="IPR034086">
    <property type="entry name" value="PMEI_plant"/>
</dbReference>
<reference evidence="6" key="1">
    <citation type="submission" date="2023-02" db="EMBL/GenBank/DDBJ databases">
        <title>Genome of toxic invasive species Heracleum sosnowskyi carries increased number of genes despite the absence of recent whole-genome duplications.</title>
        <authorList>
            <person name="Schelkunov M."/>
            <person name="Shtratnikova V."/>
            <person name="Makarenko M."/>
            <person name="Klepikova A."/>
            <person name="Omelchenko D."/>
            <person name="Novikova G."/>
            <person name="Obukhova E."/>
            <person name="Bogdanov V."/>
            <person name="Penin A."/>
            <person name="Logacheva M."/>
        </authorList>
    </citation>
    <scope>NUCLEOTIDE SEQUENCE</scope>
    <source>
        <strain evidence="6">Hsosn_3</strain>
        <tissue evidence="6">Leaf</tissue>
    </source>
</reference>
<dbReference type="Gene3D" id="1.20.140.40">
    <property type="entry name" value="Invertase/pectin methylesterase inhibitor family protein"/>
    <property type="match status" value="1"/>
</dbReference>
<sequence length="209" mass="24078">MASCFISSILFFSAIFVFLSTTPSFANINSKNVTSDRVKNICNATEPWNQPRCYEFYKSDPRSSTADYKELAEITIDLANSDCKKLIHWLNSLAKNETDHGYRRRYLQCSKHYSEAREKLDAGKKYLEAKKFETVEDLAANAIEDSNECIADFAKVNTTSTLLNKAKDFEFITSFVKPAVELSRKSDKVTKKPYYYTLQLILKKWVFHP</sequence>
<dbReference type="Pfam" id="PF04043">
    <property type="entry name" value="PMEI"/>
    <property type="match status" value="1"/>
</dbReference>
<evidence type="ECO:0000256" key="4">
    <source>
        <dbReference type="SAM" id="SignalP"/>
    </source>
</evidence>
<dbReference type="GO" id="GO:0046910">
    <property type="term" value="F:pectinesterase inhibitor activity"/>
    <property type="evidence" value="ECO:0007669"/>
    <property type="project" value="InterPro"/>
</dbReference>
<organism evidence="6 7">
    <name type="scientific">Heracleum sosnowskyi</name>
    <dbReference type="NCBI Taxonomy" id="360622"/>
    <lineage>
        <taxon>Eukaryota</taxon>
        <taxon>Viridiplantae</taxon>
        <taxon>Streptophyta</taxon>
        <taxon>Embryophyta</taxon>
        <taxon>Tracheophyta</taxon>
        <taxon>Spermatophyta</taxon>
        <taxon>Magnoliopsida</taxon>
        <taxon>eudicotyledons</taxon>
        <taxon>Gunneridae</taxon>
        <taxon>Pentapetalae</taxon>
        <taxon>asterids</taxon>
        <taxon>campanulids</taxon>
        <taxon>Apiales</taxon>
        <taxon>Apiaceae</taxon>
        <taxon>Apioideae</taxon>
        <taxon>apioid superclade</taxon>
        <taxon>Tordylieae</taxon>
        <taxon>Tordyliinae</taxon>
        <taxon>Heracleum</taxon>
    </lineage>
</organism>
<keyword evidence="7" id="KW-1185">Reference proteome</keyword>
<proteinExistence type="inferred from homology"/>
<dbReference type="SUPFAM" id="SSF101148">
    <property type="entry name" value="Plant invertase/pectin methylesterase inhibitor"/>
    <property type="match status" value="1"/>
</dbReference>
<protein>
    <submittedName>
        <fullName evidence="6">PMEI domain-containing protein</fullName>
    </submittedName>
</protein>
<comment type="similarity">
    <text evidence="3">Belongs to the PMEI family.</text>
</comment>
<evidence type="ECO:0000259" key="5">
    <source>
        <dbReference type="SMART" id="SM00856"/>
    </source>
</evidence>
<evidence type="ECO:0000313" key="7">
    <source>
        <dbReference type="Proteomes" id="UP001237642"/>
    </source>
</evidence>
<dbReference type="PANTHER" id="PTHR36710">
    <property type="entry name" value="PECTINESTERASE INHIBITOR-LIKE"/>
    <property type="match status" value="1"/>
</dbReference>
<dbReference type="AlphaFoldDB" id="A0AAD8IIG2"/>
<gene>
    <name evidence="6" type="ORF">POM88_023276</name>
</gene>
<evidence type="ECO:0000256" key="1">
    <source>
        <dbReference type="ARBA" id="ARBA00022729"/>
    </source>
</evidence>
<evidence type="ECO:0000256" key="3">
    <source>
        <dbReference type="ARBA" id="ARBA00038471"/>
    </source>
</evidence>
<keyword evidence="1 4" id="KW-0732">Signal</keyword>
<name>A0AAD8IIG2_9APIA</name>
<accession>A0AAD8IIG2</accession>
<dbReference type="SMART" id="SM00856">
    <property type="entry name" value="PMEI"/>
    <property type="match status" value="1"/>
</dbReference>
<comment type="caution">
    <text evidence="6">The sequence shown here is derived from an EMBL/GenBank/DDBJ whole genome shotgun (WGS) entry which is preliminary data.</text>
</comment>
<dbReference type="InterPro" id="IPR035513">
    <property type="entry name" value="Invertase/methylesterase_inhib"/>
</dbReference>
<dbReference type="EMBL" id="JAUIZM010000005">
    <property type="protein sequence ID" value="KAK1385541.1"/>
    <property type="molecule type" value="Genomic_DNA"/>
</dbReference>
<feature type="chain" id="PRO_5041929813" evidence="4">
    <location>
        <begin position="27"/>
        <end position="209"/>
    </location>
</feature>
<feature type="domain" description="Pectinesterase inhibitor" evidence="5">
    <location>
        <begin position="33"/>
        <end position="179"/>
    </location>
</feature>